<protein>
    <recommendedName>
        <fullName evidence="3">DUF1513 domain-containing protein</fullName>
    </recommendedName>
</protein>
<reference evidence="1 2" key="1">
    <citation type="submission" date="2019-03" db="EMBL/GenBank/DDBJ databases">
        <title>Genomic Encyclopedia of Type Strains, Phase IV (KMG-IV): sequencing the most valuable type-strain genomes for metagenomic binning, comparative biology and taxonomic classification.</title>
        <authorList>
            <person name="Goeker M."/>
        </authorList>
    </citation>
    <scope>NUCLEOTIDE SEQUENCE [LARGE SCALE GENOMIC DNA]</scope>
    <source>
        <strain evidence="1 2">DSM 18063</strain>
    </source>
</reference>
<dbReference type="Proteomes" id="UP000294835">
    <property type="component" value="Unassembled WGS sequence"/>
</dbReference>
<proteinExistence type="predicted"/>
<accession>A0A4R2Q042</accession>
<sequence length="337" mass="35974">MGLGVSWCRGALGQPAERAAYVGVETSAETGLSRASFFSTSGARLGQAPLDFRAHGMAEHGRRLAVFPRQPGDRFALVDTETLEIRSVVTAPADRHFFGHGAFTRDGQHLLVTENDLETLQGGIGVYDTAGPMRRIGQIALPGPGPHEIARQPDRDIFHIALGGLETHPAYGRTPLNLHAFRSQIVTLDFDRGALNQLGHWAGTEGISLRHLAMDHRGRLYIGGQIKSAERAAGEAVLWLVENDRVERLEPDASLGGYVSSVSAHGAQALVSSKETGLALRLDGPRTVEVQRLDGAGAVALGPGLCAASGFRLLDLNGARVEALPRHEFDNHGLAMG</sequence>
<dbReference type="Pfam" id="PF07433">
    <property type="entry name" value="DUF1513"/>
    <property type="match status" value="1"/>
</dbReference>
<dbReference type="SUPFAM" id="SSF50969">
    <property type="entry name" value="YVTN repeat-like/Quinoprotein amine dehydrogenase"/>
    <property type="match status" value="1"/>
</dbReference>
<organism evidence="1 2">
    <name type="scientific">Rhodovulum marinum</name>
    <dbReference type="NCBI Taxonomy" id="320662"/>
    <lineage>
        <taxon>Bacteria</taxon>
        <taxon>Pseudomonadati</taxon>
        <taxon>Pseudomonadota</taxon>
        <taxon>Alphaproteobacteria</taxon>
        <taxon>Rhodobacterales</taxon>
        <taxon>Paracoccaceae</taxon>
        <taxon>Rhodovulum</taxon>
    </lineage>
</organism>
<gene>
    <name evidence="1" type="ORF">EV662_1096</name>
</gene>
<evidence type="ECO:0000313" key="1">
    <source>
        <dbReference type="EMBL" id="TCP39881.1"/>
    </source>
</evidence>
<comment type="caution">
    <text evidence="1">The sequence shown here is derived from an EMBL/GenBank/DDBJ whole genome shotgun (WGS) entry which is preliminary data.</text>
</comment>
<dbReference type="InterPro" id="IPR011044">
    <property type="entry name" value="Quino_amine_DH_bsu"/>
</dbReference>
<evidence type="ECO:0000313" key="2">
    <source>
        <dbReference type="Proteomes" id="UP000294835"/>
    </source>
</evidence>
<dbReference type="Gene3D" id="2.130.10.10">
    <property type="entry name" value="YVTN repeat-like/Quinoprotein amine dehydrogenase"/>
    <property type="match status" value="1"/>
</dbReference>
<keyword evidence="2" id="KW-1185">Reference proteome</keyword>
<name>A0A4R2Q042_9RHOB</name>
<dbReference type="EMBL" id="SLXP01000009">
    <property type="protein sequence ID" value="TCP39881.1"/>
    <property type="molecule type" value="Genomic_DNA"/>
</dbReference>
<dbReference type="AlphaFoldDB" id="A0A4R2Q042"/>
<evidence type="ECO:0008006" key="3">
    <source>
        <dbReference type="Google" id="ProtNLM"/>
    </source>
</evidence>
<dbReference type="InterPro" id="IPR008311">
    <property type="entry name" value="UCP028101"/>
</dbReference>
<dbReference type="InterPro" id="IPR015943">
    <property type="entry name" value="WD40/YVTN_repeat-like_dom_sf"/>
</dbReference>